<keyword evidence="1" id="KW-1133">Transmembrane helix</keyword>
<gene>
    <name evidence="2" type="ORF">EV385_0858</name>
</gene>
<dbReference type="EMBL" id="SHKY01000001">
    <property type="protein sequence ID" value="RZU49123.1"/>
    <property type="molecule type" value="Genomic_DNA"/>
</dbReference>
<keyword evidence="1" id="KW-0812">Transmembrane</keyword>
<keyword evidence="1" id="KW-0472">Membrane</keyword>
<evidence type="ECO:0000313" key="2">
    <source>
        <dbReference type="EMBL" id="RZU49123.1"/>
    </source>
</evidence>
<sequence length="251" mass="27483">METALHSILISVPEAAVIWLTMLLAATAAVVAFALPGRLSVRLSLAGHPPVESDDPGEDAEAGQRYADEIAVAAERAAATARRCRAEWEQACRELDAAWTAYDDADAAARRMAAAAAYPLLVRRRKPADRVDRERWLHHTATAACRNRELSIAQLNDVLAHRGWNPRLHPVHQEVVLRQAVREHRLAAYSDAAERERRTWQEAERAAAALSALRAEACAASVRAGQGPRSAGAEWWAEQWATTEPIPMVAA</sequence>
<protein>
    <submittedName>
        <fullName evidence="2">Uncharacterized protein</fullName>
    </submittedName>
</protein>
<dbReference type="RefSeq" id="WP_130508252.1">
    <property type="nucleotide sequence ID" value="NZ_SHKY01000001.1"/>
</dbReference>
<name>A0A4Q7ZG47_9ACTN</name>
<accession>A0A4Q7ZG47</accession>
<comment type="caution">
    <text evidence="2">The sequence shown here is derived from an EMBL/GenBank/DDBJ whole genome shotgun (WGS) entry which is preliminary data.</text>
</comment>
<proteinExistence type="predicted"/>
<feature type="transmembrane region" description="Helical" evidence="1">
    <location>
        <begin position="16"/>
        <end position="35"/>
    </location>
</feature>
<evidence type="ECO:0000256" key="1">
    <source>
        <dbReference type="SAM" id="Phobius"/>
    </source>
</evidence>
<evidence type="ECO:0000313" key="3">
    <source>
        <dbReference type="Proteomes" id="UP000292564"/>
    </source>
</evidence>
<organism evidence="2 3">
    <name type="scientific">Krasilnikovia cinnamomea</name>
    <dbReference type="NCBI Taxonomy" id="349313"/>
    <lineage>
        <taxon>Bacteria</taxon>
        <taxon>Bacillati</taxon>
        <taxon>Actinomycetota</taxon>
        <taxon>Actinomycetes</taxon>
        <taxon>Micromonosporales</taxon>
        <taxon>Micromonosporaceae</taxon>
        <taxon>Krasilnikovia</taxon>
    </lineage>
</organism>
<reference evidence="2 3" key="1">
    <citation type="submission" date="2019-02" db="EMBL/GenBank/DDBJ databases">
        <title>Sequencing the genomes of 1000 actinobacteria strains.</title>
        <authorList>
            <person name="Klenk H.-P."/>
        </authorList>
    </citation>
    <scope>NUCLEOTIDE SEQUENCE [LARGE SCALE GENOMIC DNA]</scope>
    <source>
        <strain evidence="2 3">DSM 45162</strain>
    </source>
</reference>
<dbReference type="Proteomes" id="UP000292564">
    <property type="component" value="Unassembled WGS sequence"/>
</dbReference>
<keyword evidence="3" id="KW-1185">Reference proteome</keyword>
<dbReference type="OrthoDB" id="3297285at2"/>
<dbReference type="AlphaFoldDB" id="A0A4Q7ZG47"/>